<reference evidence="2" key="2">
    <citation type="submission" date="2022-07" db="EMBL/GenBank/DDBJ databases">
        <title>Complete genome sequence of carbapenem-resistant Citrobacter spp. in Japan.</title>
        <authorList>
            <person name="Maehana S."/>
            <person name="Suzuki M."/>
            <person name="Kitasato H."/>
        </authorList>
    </citation>
    <scope>NUCLEOTIDE SEQUENCE</scope>
    <source>
        <strain evidence="2">KAM621</strain>
    </source>
</reference>
<evidence type="ECO:0000313" key="4">
    <source>
        <dbReference type="Proteomes" id="UP000192573"/>
    </source>
</evidence>
<dbReference type="InterPro" id="IPR052534">
    <property type="entry name" value="Extracell_DNA_Util/SecSys_Comp"/>
</dbReference>
<feature type="transmembrane region" description="Helical" evidence="1">
    <location>
        <begin position="21"/>
        <end position="41"/>
    </location>
</feature>
<keyword evidence="1" id="KW-0812">Transmembrane</keyword>
<protein>
    <submittedName>
        <fullName evidence="3">DNA utilization protein HofN</fullName>
    </submittedName>
</protein>
<dbReference type="AlphaFoldDB" id="A0A1V8NZK2"/>
<sequence length="179" mass="20824">MIATINLLPWRQTRRRACLRFWSVLFGASLLLSSGVLLRYYSVLSVENQVELLLADAEKTRAEALMALKPRVQLRQQRWQQVQARNKQREQTRSWQRVLQGLAELLPERAWLTKITWQQETLELTGNTLSFAALKALEAQLRQLPLFKLGSPGETQQDAQGRWQFHYRLMRSGAHENAL</sequence>
<reference evidence="3 4" key="1">
    <citation type="submission" date="2017-03" db="EMBL/GenBank/DDBJ databases">
        <authorList>
            <person name="Afonso C.L."/>
            <person name="Miller P.J."/>
            <person name="Scott M.A."/>
            <person name="Spackman E."/>
            <person name="Goraichik I."/>
            <person name="Dimitrov K.M."/>
            <person name="Suarez D.L."/>
            <person name="Swayne D.E."/>
        </authorList>
    </citation>
    <scope>NUCLEOTIDE SEQUENCE [LARGE SCALE GENOMIC DNA]</scope>
    <source>
        <strain evidence="3 4">ATCC 51113</strain>
    </source>
</reference>
<keyword evidence="1" id="KW-0472">Membrane</keyword>
<keyword evidence="1" id="KW-1133">Transmembrane helix</keyword>
<dbReference type="Proteomes" id="UP001058317">
    <property type="component" value="Chromosome"/>
</dbReference>
<dbReference type="PANTHER" id="PTHR40278">
    <property type="entry name" value="DNA UTILIZATION PROTEIN HOFN"/>
    <property type="match status" value="1"/>
</dbReference>
<dbReference type="InterPro" id="IPR007813">
    <property type="entry name" value="PilN"/>
</dbReference>
<evidence type="ECO:0000256" key="1">
    <source>
        <dbReference type="SAM" id="Phobius"/>
    </source>
</evidence>
<evidence type="ECO:0000313" key="2">
    <source>
        <dbReference type="EMBL" id="BDN95250.1"/>
    </source>
</evidence>
<evidence type="ECO:0000313" key="3">
    <source>
        <dbReference type="EMBL" id="OQM41834.1"/>
    </source>
</evidence>
<dbReference type="EMBL" id="NAEW01000005">
    <property type="protein sequence ID" value="OQM41834.1"/>
    <property type="molecule type" value="Genomic_DNA"/>
</dbReference>
<dbReference type="Pfam" id="PF05137">
    <property type="entry name" value="PilN"/>
    <property type="match status" value="1"/>
</dbReference>
<accession>A0A1V8NZK2</accession>
<dbReference type="EMBL" id="AP026382">
    <property type="protein sequence ID" value="BDN95250.1"/>
    <property type="molecule type" value="Genomic_DNA"/>
</dbReference>
<organism evidence="3 4">
    <name type="scientific">Citrobacter braakii</name>
    <dbReference type="NCBI Taxonomy" id="57706"/>
    <lineage>
        <taxon>Bacteria</taxon>
        <taxon>Pseudomonadati</taxon>
        <taxon>Pseudomonadota</taxon>
        <taxon>Gammaproteobacteria</taxon>
        <taxon>Enterobacterales</taxon>
        <taxon>Enterobacteriaceae</taxon>
        <taxon>Citrobacter</taxon>
        <taxon>Citrobacter freundii complex</taxon>
    </lineage>
</organism>
<name>A0A1V8NZK2_CITBR</name>
<dbReference type="RefSeq" id="WP_080859348.1">
    <property type="nucleotide sequence ID" value="NZ_AP026382.1"/>
</dbReference>
<dbReference type="PANTHER" id="PTHR40278:SF1">
    <property type="entry name" value="DNA UTILIZATION PROTEIN HOFN"/>
    <property type="match status" value="1"/>
</dbReference>
<proteinExistence type="predicted"/>
<dbReference type="Proteomes" id="UP000192573">
    <property type="component" value="Unassembled WGS sequence"/>
</dbReference>
<gene>
    <name evidence="3" type="ORF">BZK42_13900</name>
    <name evidence="2" type="ORF">KAM621c_03550</name>
</gene>